<dbReference type="Pfam" id="PF13359">
    <property type="entry name" value="DDE_Tnp_4"/>
    <property type="match status" value="1"/>
</dbReference>
<comment type="cofactor">
    <cofactor evidence="1">
        <name>a divalent metal cation</name>
        <dbReference type="ChEBI" id="CHEBI:60240"/>
    </cofactor>
</comment>
<proteinExistence type="predicted"/>
<reference evidence="4 5" key="1">
    <citation type="submission" date="2023-01" db="EMBL/GenBank/DDBJ databases">
        <authorList>
            <person name="Whitehead M."/>
        </authorList>
    </citation>
    <scope>NUCLEOTIDE SEQUENCE [LARGE SCALE GENOMIC DNA]</scope>
</reference>
<keyword evidence="5" id="KW-1185">Reference proteome</keyword>
<evidence type="ECO:0000256" key="2">
    <source>
        <dbReference type="ARBA" id="ARBA00022723"/>
    </source>
</evidence>
<evidence type="ECO:0000256" key="1">
    <source>
        <dbReference type="ARBA" id="ARBA00001968"/>
    </source>
</evidence>
<evidence type="ECO:0000313" key="5">
    <source>
        <dbReference type="Proteomes" id="UP001160148"/>
    </source>
</evidence>
<protein>
    <recommendedName>
        <fullName evidence="3">DDE Tnp4 domain-containing protein</fullName>
    </recommendedName>
</protein>
<dbReference type="InterPro" id="IPR027806">
    <property type="entry name" value="HARBI1_dom"/>
</dbReference>
<evidence type="ECO:0000259" key="3">
    <source>
        <dbReference type="Pfam" id="PF13359"/>
    </source>
</evidence>
<dbReference type="Proteomes" id="UP001160148">
    <property type="component" value="Unassembled WGS sequence"/>
</dbReference>
<name>A0AAV0WIR9_9HEMI</name>
<accession>A0AAV0WIR9</accession>
<comment type="caution">
    <text evidence="4">The sequence shown here is derived from an EMBL/GenBank/DDBJ whole genome shotgun (WGS) entry which is preliminary data.</text>
</comment>
<dbReference type="EMBL" id="CARXXK010000002">
    <property type="protein sequence ID" value="CAI6355436.1"/>
    <property type="molecule type" value="Genomic_DNA"/>
</dbReference>
<evidence type="ECO:0000313" key="4">
    <source>
        <dbReference type="EMBL" id="CAI6355436.1"/>
    </source>
</evidence>
<organism evidence="4 5">
    <name type="scientific">Macrosiphum euphorbiae</name>
    <name type="common">potato aphid</name>
    <dbReference type="NCBI Taxonomy" id="13131"/>
    <lineage>
        <taxon>Eukaryota</taxon>
        <taxon>Metazoa</taxon>
        <taxon>Ecdysozoa</taxon>
        <taxon>Arthropoda</taxon>
        <taxon>Hexapoda</taxon>
        <taxon>Insecta</taxon>
        <taxon>Pterygota</taxon>
        <taxon>Neoptera</taxon>
        <taxon>Paraneoptera</taxon>
        <taxon>Hemiptera</taxon>
        <taxon>Sternorrhyncha</taxon>
        <taxon>Aphidomorpha</taxon>
        <taxon>Aphidoidea</taxon>
        <taxon>Aphididae</taxon>
        <taxon>Macrosiphini</taxon>
        <taxon>Macrosiphum</taxon>
    </lineage>
</organism>
<keyword evidence="2" id="KW-0479">Metal-binding</keyword>
<gene>
    <name evidence="4" type="ORF">MEUPH1_LOCUS11291</name>
</gene>
<sequence length="101" mass="11809">MRYIEYTFGILTNKWRIFHRPLNVSMEITEEIVKACCVLHNFVRASDGVQFDDILKVNGFDEMHSPSSTILGGRKANYIRDQFADYFISPEGELPWQYTNI</sequence>
<feature type="domain" description="DDE Tnp4" evidence="3">
    <location>
        <begin position="4"/>
        <end position="41"/>
    </location>
</feature>
<dbReference type="GO" id="GO:0046872">
    <property type="term" value="F:metal ion binding"/>
    <property type="evidence" value="ECO:0007669"/>
    <property type="project" value="UniProtKB-KW"/>
</dbReference>
<dbReference type="AlphaFoldDB" id="A0AAV0WIR9"/>